<dbReference type="InterPro" id="IPR000792">
    <property type="entry name" value="Tscrpt_reg_LuxR_C"/>
</dbReference>
<evidence type="ECO:0000313" key="5">
    <source>
        <dbReference type="EMBL" id="TQD38620.1"/>
    </source>
</evidence>
<dbReference type="PROSITE" id="PS50043">
    <property type="entry name" value="HTH_LUXR_2"/>
    <property type="match status" value="1"/>
</dbReference>
<dbReference type="AlphaFoldDB" id="A0A507ZM86"/>
<dbReference type="Gene3D" id="3.30.450.20">
    <property type="entry name" value="PAS domain"/>
    <property type="match status" value="1"/>
</dbReference>
<keyword evidence="3" id="KW-0804">Transcription</keyword>
<comment type="caution">
    <text evidence="5">The sequence shown here is derived from an EMBL/GenBank/DDBJ whole genome shotgun (WGS) entry which is preliminary data.</text>
</comment>
<keyword evidence="1" id="KW-0805">Transcription regulation</keyword>
<dbReference type="GO" id="GO:0006355">
    <property type="term" value="P:regulation of DNA-templated transcription"/>
    <property type="evidence" value="ECO:0007669"/>
    <property type="project" value="InterPro"/>
</dbReference>
<dbReference type="SUPFAM" id="SSF46894">
    <property type="entry name" value="C-terminal effector domain of the bipartite response regulators"/>
    <property type="match status" value="1"/>
</dbReference>
<dbReference type="PANTHER" id="PTHR44688">
    <property type="entry name" value="DNA-BINDING TRANSCRIPTIONAL ACTIVATOR DEVR_DOSR"/>
    <property type="match status" value="1"/>
</dbReference>
<dbReference type="RefSeq" id="WP_141421815.1">
    <property type="nucleotide sequence ID" value="NZ_VIAR01000007.1"/>
</dbReference>
<reference evidence="5 6" key="1">
    <citation type="submission" date="2019-06" db="EMBL/GenBank/DDBJ databases">
        <title>Flavibacter putida gen. nov., sp. nov., a novel marine bacterium of the family Flavobacteriaceae isolated from coastal seawater.</title>
        <authorList>
            <person name="Feng X."/>
        </authorList>
    </citation>
    <scope>NUCLEOTIDE SEQUENCE [LARGE SCALE GENOMIC DNA]</scope>
    <source>
        <strain evidence="5 6">PLHSN227</strain>
    </source>
</reference>
<dbReference type="CDD" id="cd06170">
    <property type="entry name" value="LuxR_C_like"/>
    <property type="match status" value="1"/>
</dbReference>
<protein>
    <submittedName>
        <fullName evidence="5">Response regulator transcription factor</fullName>
    </submittedName>
</protein>
<dbReference type="Gene3D" id="1.10.10.10">
    <property type="entry name" value="Winged helix-like DNA-binding domain superfamily/Winged helix DNA-binding domain"/>
    <property type="match status" value="1"/>
</dbReference>
<dbReference type="Proteomes" id="UP000317169">
    <property type="component" value="Unassembled WGS sequence"/>
</dbReference>
<keyword evidence="2" id="KW-0238">DNA-binding</keyword>
<evidence type="ECO:0000256" key="3">
    <source>
        <dbReference type="ARBA" id="ARBA00023163"/>
    </source>
</evidence>
<dbReference type="EMBL" id="VIAR01000007">
    <property type="protein sequence ID" value="TQD38620.1"/>
    <property type="molecule type" value="Genomic_DNA"/>
</dbReference>
<evidence type="ECO:0000256" key="1">
    <source>
        <dbReference type="ARBA" id="ARBA00023015"/>
    </source>
</evidence>
<organism evidence="5 6">
    <name type="scientific">Haloflavibacter putidus</name>
    <dbReference type="NCBI Taxonomy" id="2576776"/>
    <lineage>
        <taxon>Bacteria</taxon>
        <taxon>Pseudomonadati</taxon>
        <taxon>Bacteroidota</taxon>
        <taxon>Flavobacteriia</taxon>
        <taxon>Flavobacteriales</taxon>
        <taxon>Flavobacteriaceae</taxon>
        <taxon>Haloflavibacter</taxon>
    </lineage>
</organism>
<proteinExistence type="predicted"/>
<evidence type="ECO:0000259" key="4">
    <source>
        <dbReference type="PROSITE" id="PS50043"/>
    </source>
</evidence>
<evidence type="ECO:0000313" key="6">
    <source>
        <dbReference type="Proteomes" id="UP000317169"/>
    </source>
</evidence>
<sequence>MIRLIYYFSQIDYYSLKLTMADSFYKVKEYWKSTYSEKISKSRKYKTPEYFKRMAGLMAPGNSYYYIANFHTLELEFISDSVKDFTGEEPSQVNLEKLLALVLPEEIDAVQKKEQIIQSFFLNFLKPEEQLDYKICYTYKCKTYEGTKRLMLHQASVLSMGEEGRFVHVFSIHSDISHLYLKNSNDVSFININGGPSYYNVKSSVRDLDGKHLKQTKNLSNLFTKRELDIVKELAIGKNVKQIAESLHISKHTVHTHKKNMLRKVDCQNSTHLVSICLAEGLISI</sequence>
<dbReference type="PRINTS" id="PR00038">
    <property type="entry name" value="HTHLUXR"/>
</dbReference>
<dbReference type="InterPro" id="IPR036388">
    <property type="entry name" value="WH-like_DNA-bd_sf"/>
</dbReference>
<keyword evidence="6" id="KW-1185">Reference proteome</keyword>
<accession>A0A507ZM86</accession>
<dbReference type="InterPro" id="IPR016032">
    <property type="entry name" value="Sig_transdc_resp-reg_C-effctor"/>
</dbReference>
<dbReference type="SMART" id="SM00421">
    <property type="entry name" value="HTH_LUXR"/>
    <property type="match status" value="1"/>
</dbReference>
<dbReference type="OrthoDB" id="965844at2"/>
<feature type="domain" description="HTH luxR-type" evidence="4">
    <location>
        <begin position="216"/>
        <end position="281"/>
    </location>
</feature>
<dbReference type="Pfam" id="PF00196">
    <property type="entry name" value="GerE"/>
    <property type="match status" value="1"/>
</dbReference>
<gene>
    <name evidence="5" type="ORF">FKR84_08190</name>
</gene>
<evidence type="ECO:0000256" key="2">
    <source>
        <dbReference type="ARBA" id="ARBA00023125"/>
    </source>
</evidence>
<dbReference type="PROSITE" id="PS00622">
    <property type="entry name" value="HTH_LUXR_1"/>
    <property type="match status" value="1"/>
</dbReference>
<name>A0A507ZM86_9FLAO</name>
<dbReference type="PANTHER" id="PTHR44688:SF16">
    <property type="entry name" value="DNA-BINDING TRANSCRIPTIONAL ACTIVATOR DEVR_DOSR"/>
    <property type="match status" value="1"/>
</dbReference>
<dbReference type="GO" id="GO:0003677">
    <property type="term" value="F:DNA binding"/>
    <property type="evidence" value="ECO:0007669"/>
    <property type="project" value="UniProtKB-KW"/>
</dbReference>